<dbReference type="KEGG" id="tcc:108661373"/>
<dbReference type="PANTHER" id="PTHR33067">
    <property type="entry name" value="RNA-DIRECTED DNA POLYMERASE-RELATED"/>
    <property type="match status" value="1"/>
</dbReference>
<dbReference type="PANTHER" id="PTHR33067:SF9">
    <property type="entry name" value="RNA-DIRECTED DNA POLYMERASE"/>
    <property type="match status" value="1"/>
</dbReference>
<evidence type="ECO:0000313" key="1">
    <source>
        <dbReference type="Proteomes" id="UP000694886"/>
    </source>
</evidence>
<name>A0AB32W4T6_THECC</name>
<dbReference type="AlphaFoldDB" id="A0AB32W4T6"/>
<reference evidence="2" key="2">
    <citation type="submission" date="2025-08" db="UniProtKB">
        <authorList>
            <consortium name="RefSeq"/>
        </authorList>
    </citation>
    <scope>IDENTIFICATION</scope>
</reference>
<accession>A0AB32W4T6</accession>
<reference evidence="1" key="1">
    <citation type="journal article" date="1997" name="Nucleic Acids Res.">
        <title>tRNAscan-SE: a program for improved detection of transfer RNA genes in genomic sequence.</title>
        <authorList>
            <person name="Lowe T.M."/>
            <person name="Eddy S.R."/>
        </authorList>
    </citation>
    <scope>NUCLEOTIDE SEQUENCE [LARGE SCALE GENOMIC DNA]</scope>
    <source>
        <strain evidence="1">r\B97-61/B2</strain>
    </source>
</reference>
<dbReference type="Gene3D" id="2.40.70.10">
    <property type="entry name" value="Acid Proteases"/>
    <property type="match status" value="1"/>
</dbReference>
<dbReference type="Gramene" id="Tc01v2_t019460.1">
    <property type="protein sequence ID" value="Tc01v2_p019460.1"/>
    <property type="gene ID" value="Tc01v2_g019460"/>
</dbReference>
<dbReference type="InterPro" id="IPR021109">
    <property type="entry name" value="Peptidase_aspartic_dom_sf"/>
</dbReference>
<evidence type="ECO:0000313" key="2">
    <source>
        <dbReference type="RefSeq" id="XP_017973108.1"/>
    </source>
</evidence>
<organism evidence="1 2">
    <name type="scientific">Theobroma cacao</name>
    <name type="common">Cacao</name>
    <name type="synonym">Cocoa</name>
    <dbReference type="NCBI Taxonomy" id="3641"/>
    <lineage>
        <taxon>Eukaryota</taxon>
        <taxon>Viridiplantae</taxon>
        <taxon>Streptophyta</taxon>
        <taxon>Embryophyta</taxon>
        <taxon>Tracheophyta</taxon>
        <taxon>Spermatophyta</taxon>
        <taxon>Magnoliopsida</taxon>
        <taxon>eudicotyledons</taxon>
        <taxon>Gunneridae</taxon>
        <taxon>Pentapetalae</taxon>
        <taxon>rosids</taxon>
        <taxon>malvids</taxon>
        <taxon>Malvales</taxon>
        <taxon>Malvaceae</taxon>
        <taxon>Byttnerioideae</taxon>
        <taxon>Theobroma</taxon>
    </lineage>
</organism>
<dbReference type="GeneID" id="108661373"/>
<gene>
    <name evidence="2" type="primary">LOC108661373</name>
</gene>
<dbReference type="RefSeq" id="XP_017973108.1">
    <property type="nucleotide sequence ID" value="XM_018117619.1"/>
</dbReference>
<proteinExistence type="predicted"/>
<sequence>MPSYVKFVKGIFSKKRKLGEFETLALTEESSAVIQNKFPPKLNDPGSSINFMPIFVYQQLGLGEIKRTSVTLQLADRSFTYIYGILEDVLLKVGSSSELGNNEADEDEEED</sequence>
<dbReference type="Proteomes" id="UP000694886">
    <property type="component" value="Chromosome 1"/>
</dbReference>
<protein>
    <submittedName>
        <fullName evidence="2">Uncharacterized protein LOC108661373</fullName>
    </submittedName>
</protein>